<accession>A0A6G1K616</accession>
<reference evidence="1" key="1">
    <citation type="journal article" date="2020" name="Stud. Mycol.">
        <title>101 Dothideomycetes genomes: a test case for predicting lifestyles and emergence of pathogens.</title>
        <authorList>
            <person name="Haridas S."/>
            <person name="Albert R."/>
            <person name="Binder M."/>
            <person name="Bloem J."/>
            <person name="Labutti K."/>
            <person name="Salamov A."/>
            <person name="Andreopoulos B."/>
            <person name="Baker S."/>
            <person name="Barry K."/>
            <person name="Bills G."/>
            <person name="Bluhm B."/>
            <person name="Cannon C."/>
            <person name="Castanera R."/>
            <person name="Culley D."/>
            <person name="Daum C."/>
            <person name="Ezra D."/>
            <person name="Gonzalez J."/>
            <person name="Henrissat B."/>
            <person name="Kuo A."/>
            <person name="Liang C."/>
            <person name="Lipzen A."/>
            <person name="Lutzoni F."/>
            <person name="Magnuson J."/>
            <person name="Mondo S."/>
            <person name="Nolan M."/>
            <person name="Ohm R."/>
            <person name="Pangilinan J."/>
            <person name="Park H.-J."/>
            <person name="Ramirez L."/>
            <person name="Alfaro M."/>
            <person name="Sun H."/>
            <person name="Tritt A."/>
            <person name="Yoshinaga Y."/>
            <person name="Zwiers L.-H."/>
            <person name="Turgeon B."/>
            <person name="Goodwin S."/>
            <person name="Spatafora J."/>
            <person name="Crous P."/>
            <person name="Grigoriev I."/>
        </authorList>
    </citation>
    <scope>NUCLEOTIDE SEQUENCE</scope>
    <source>
        <strain evidence="1">CBS 279.74</strain>
    </source>
</reference>
<proteinExistence type="predicted"/>
<gene>
    <name evidence="1" type="ORF">K504DRAFT_44767</name>
</gene>
<dbReference type="EMBL" id="MU005773">
    <property type="protein sequence ID" value="KAF2707817.1"/>
    <property type="molecule type" value="Genomic_DNA"/>
</dbReference>
<evidence type="ECO:0000313" key="2">
    <source>
        <dbReference type="Proteomes" id="UP000799428"/>
    </source>
</evidence>
<sequence length="84" mass="9417">MRMVVRLNYLSIYSRQRASLTSIADAGLFSHRMVVQLLFGQALFIVLLSGRGGLCSQFVYDVECLMDEKEVERAPSRSNLGCAK</sequence>
<name>A0A6G1K616_9PLEO</name>
<keyword evidence="2" id="KW-1185">Reference proteome</keyword>
<protein>
    <submittedName>
        <fullName evidence="1">Uncharacterized protein</fullName>
    </submittedName>
</protein>
<dbReference type="Proteomes" id="UP000799428">
    <property type="component" value="Unassembled WGS sequence"/>
</dbReference>
<evidence type="ECO:0000313" key="1">
    <source>
        <dbReference type="EMBL" id="KAF2707817.1"/>
    </source>
</evidence>
<organism evidence="1 2">
    <name type="scientific">Pleomassaria siparia CBS 279.74</name>
    <dbReference type="NCBI Taxonomy" id="1314801"/>
    <lineage>
        <taxon>Eukaryota</taxon>
        <taxon>Fungi</taxon>
        <taxon>Dikarya</taxon>
        <taxon>Ascomycota</taxon>
        <taxon>Pezizomycotina</taxon>
        <taxon>Dothideomycetes</taxon>
        <taxon>Pleosporomycetidae</taxon>
        <taxon>Pleosporales</taxon>
        <taxon>Pleomassariaceae</taxon>
        <taxon>Pleomassaria</taxon>
    </lineage>
</organism>
<dbReference type="AlphaFoldDB" id="A0A6G1K616"/>